<sequence>MSDKFQNKYRIASTRLQHWDYGWNAAYFVTICTKDRAHFFGQVLDGEMYLSETGKLALTFWAEIPNHFPFVELDAFVVMPNHVHGILLIQKPENGLKNTPPPVETRHRLVSTLPDPSLASLTITDPISPDAGTTYTQPKSQTLGQARFTNPPKHTLSSIIGSYKSVVTKYARKISGDFAWQSGFHDHIIRSHSAHEKIEDYILHNPARWEQDKFYG</sequence>
<dbReference type="PANTHER" id="PTHR36966:SF1">
    <property type="entry name" value="REP-ASSOCIATED TYROSINE TRANSPOSASE"/>
    <property type="match status" value="1"/>
</dbReference>
<protein>
    <submittedName>
        <fullName evidence="3">Transposase</fullName>
    </submittedName>
</protein>
<organism evidence="3 4">
    <name type="scientific">Rufibacter hautae</name>
    <dbReference type="NCBI Taxonomy" id="2595005"/>
    <lineage>
        <taxon>Bacteria</taxon>
        <taxon>Pseudomonadati</taxon>
        <taxon>Bacteroidota</taxon>
        <taxon>Cytophagia</taxon>
        <taxon>Cytophagales</taxon>
        <taxon>Hymenobacteraceae</taxon>
        <taxon>Rufibacter</taxon>
    </lineage>
</organism>
<evidence type="ECO:0000313" key="3">
    <source>
        <dbReference type="EMBL" id="KAA3440875.1"/>
    </source>
</evidence>
<dbReference type="SUPFAM" id="SSF143422">
    <property type="entry name" value="Transposase IS200-like"/>
    <property type="match status" value="1"/>
</dbReference>
<evidence type="ECO:0000313" key="4">
    <source>
        <dbReference type="Proteomes" id="UP000324133"/>
    </source>
</evidence>
<reference evidence="3 4" key="1">
    <citation type="submission" date="2019-07" db="EMBL/GenBank/DDBJ databases">
        <title>Rufibacter sp. nov., isolated from lake sediment.</title>
        <authorList>
            <person name="Qu J.-H."/>
        </authorList>
    </citation>
    <scope>NUCLEOTIDE SEQUENCE [LARGE SCALE GENOMIC DNA]</scope>
    <source>
        <strain evidence="3 4">NBS58-1</strain>
    </source>
</reference>
<accession>A0A5B6TNG8</accession>
<dbReference type="InterPro" id="IPR002686">
    <property type="entry name" value="Transposase_17"/>
</dbReference>
<feature type="domain" description="Transposase IS200-like" evidence="2">
    <location>
        <begin position="22"/>
        <end position="205"/>
    </location>
</feature>
<dbReference type="PANTHER" id="PTHR36966">
    <property type="entry name" value="REP-ASSOCIATED TYROSINE TRANSPOSASE"/>
    <property type="match status" value="1"/>
</dbReference>
<dbReference type="SMART" id="SM01321">
    <property type="entry name" value="Y1_Tnp"/>
    <property type="match status" value="1"/>
</dbReference>
<dbReference type="GO" id="GO:0043565">
    <property type="term" value="F:sequence-specific DNA binding"/>
    <property type="evidence" value="ECO:0007669"/>
    <property type="project" value="TreeGrafter"/>
</dbReference>
<name>A0A5B6TNG8_9BACT</name>
<proteinExistence type="predicted"/>
<dbReference type="GO" id="GO:0006313">
    <property type="term" value="P:DNA transposition"/>
    <property type="evidence" value="ECO:0007669"/>
    <property type="project" value="InterPro"/>
</dbReference>
<dbReference type="EMBL" id="VKKY01000001">
    <property type="protein sequence ID" value="KAA3440875.1"/>
    <property type="molecule type" value="Genomic_DNA"/>
</dbReference>
<feature type="region of interest" description="Disordered" evidence="1">
    <location>
        <begin position="129"/>
        <end position="148"/>
    </location>
</feature>
<dbReference type="AlphaFoldDB" id="A0A5B6TNG8"/>
<gene>
    <name evidence="3" type="ORF">FOA19_05925</name>
</gene>
<dbReference type="OrthoDB" id="9794403at2"/>
<dbReference type="Gene3D" id="3.30.70.1290">
    <property type="entry name" value="Transposase IS200-like"/>
    <property type="match status" value="1"/>
</dbReference>
<dbReference type="InterPro" id="IPR052715">
    <property type="entry name" value="RAYT_transposase"/>
</dbReference>
<evidence type="ECO:0000256" key="1">
    <source>
        <dbReference type="SAM" id="MobiDB-lite"/>
    </source>
</evidence>
<keyword evidence="4" id="KW-1185">Reference proteome</keyword>
<dbReference type="GO" id="GO:0004803">
    <property type="term" value="F:transposase activity"/>
    <property type="evidence" value="ECO:0007669"/>
    <property type="project" value="InterPro"/>
</dbReference>
<dbReference type="InterPro" id="IPR036515">
    <property type="entry name" value="Transposase_17_sf"/>
</dbReference>
<comment type="caution">
    <text evidence="3">The sequence shown here is derived from an EMBL/GenBank/DDBJ whole genome shotgun (WGS) entry which is preliminary data.</text>
</comment>
<evidence type="ECO:0000259" key="2">
    <source>
        <dbReference type="SMART" id="SM01321"/>
    </source>
</evidence>
<dbReference type="Proteomes" id="UP000324133">
    <property type="component" value="Unassembled WGS sequence"/>
</dbReference>